<feature type="domain" description="DUF1707" evidence="2">
    <location>
        <begin position="10"/>
        <end position="62"/>
    </location>
</feature>
<dbReference type="RefSeq" id="WP_179761300.1">
    <property type="nucleotide sequence ID" value="NZ_BAAAJZ010000003.1"/>
</dbReference>
<dbReference type="GeneID" id="98052495"/>
<keyword evidence="1" id="KW-0472">Membrane</keyword>
<name>A0A852W0L9_PSEA5</name>
<dbReference type="InterPro" id="IPR012551">
    <property type="entry name" value="DUF1707_SHOCT-like"/>
</dbReference>
<dbReference type="AlphaFoldDB" id="A0A852W0L9"/>
<accession>A0A852W0L9</accession>
<evidence type="ECO:0000256" key="1">
    <source>
        <dbReference type="SAM" id="Phobius"/>
    </source>
</evidence>
<reference evidence="3 4" key="1">
    <citation type="submission" date="2020-07" db="EMBL/GenBank/DDBJ databases">
        <title>Sequencing the genomes of 1000 actinobacteria strains.</title>
        <authorList>
            <person name="Klenk H.-P."/>
        </authorList>
    </citation>
    <scope>NUCLEOTIDE SEQUENCE [LARGE SCALE GENOMIC DNA]</scope>
    <source>
        <strain evidence="3 4">DSM 44749</strain>
    </source>
</reference>
<comment type="caution">
    <text evidence="3">The sequence shown here is derived from an EMBL/GenBank/DDBJ whole genome shotgun (WGS) entry which is preliminary data.</text>
</comment>
<dbReference type="EMBL" id="JACCCZ010000001">
    <property type="protein sequence ID" value="NYG02457.1"/>
    <property type="molecule type" value="Genomic_DNA"/>
</dbReference>
<evidence type="ECO:0000259" key="2">
    <source>
        <dbReference type="Pfam" id="PF08044"/>
    </source>
</evidence>
<dbReference type="PANTHER" id="PTHR40763:SF4">
    <property type="entry name" value="DUF1707 DOMAIN-CONTAINING PROTEIN"/>
    <property type="match status" value="1"/>
</dbReference>
<dbReference type="Proteomes" id="UP000549695">
    <property type="component" value="Unassembled WGS sequence"/>
</dbReference>
<sequence>MDEVVGPEQIRISDAERQAVADRLRAAHAEGYLDLAEYDERVTEVWRMRTRGDLGRVTLDLPASSAPPRRDGLVFSATAGGIAMRVLTVIWLCITAAAAAGTSVLALLTDLSPWWFLVFSAPTGAVLLTLWVAGAGRPRRGGR</sequence>
<feature type="transmembrane region" description="Helical" evidence="1">
    <location>
        <begin position="114"/>
        <end position="133"/>
    </location>
</feature>
<keyword evidence="4" id="KW-1185">Reference proteome</keyword>
<gene>
    <name evidence="3" type="ORF">HDA37_002742</name>
</gene>
<feature type="transmembrane region" description="Helical" evidence="1">
    <location>
        <begin position="86"/>
        <end position="108"/>
    </location>
</feature>
<dbReference type="PANTHER" id="PTHR40763">
    <property type="entry name" value="MEMBRANE PROTEIN-RELATED"/>
    <property type="match status" value="1"/>
</dbReference>
<keyword evidence="1" id="KW-1133">Transmembrane helix</keyword>
<protein>
    <recommendedName>
        <fullName evidence="2">DUF1707 domain-containing protein</fullName>
    </recommendedName>
</protein>
<evidence type="ECO:0000313" key="3">
    <source>
        <dbReference type="EMBL" id="NYG02457.1"/>
    </source>
</evidence>
<evidence type="ECO:0000313" key="4">
    <source>
        <dbReference type="Proteomes" id="UP000549695"/>
    </source>
</evidence>
<proteinExistence type="predicted"/>
<organism evidence="3 4">
    <name type="scientific">Pseudonocardia alni</name>
    <name type="common">Amycolata alni</name>
    <dbReference type="NCBI Taxonomy" id="33907"/>
    <lineage>
        <taxon>Bacteria</taxon>
        <taxon>Bacillati</taxon>
        <taxon>Actinomycetota</taxon>
        <taxon>Actinomycetes</taxon>
        <taxon>Pseudonocardiales</taxon>
        <taxon>Pseudonocardiaceae</taxon>
        <taxon>Pseudonocardia</taxon>
    </lineage>
</organism>
<dbReference type="Pfam" id="PF08044">
    <property type="entry name" value="DUF1707"/>
    <property type="match status" value="1"/>
</dbReference>
<keyword evidence="1" id="KW-0812">Transmembrane</keyword>